<accession>A0ABQ9K847</accession>
<dbReference type="EMBL" id="JAPWTJ010000001">
    <property type="protein sequence ID" value="KAJ8986207.1"/>
    <property type="molecule type" value="Genomic_DNA"/>
</dbReference>
<dbReference type="PANTHER" id="PTHR11324">
    <property type="entry name" value="IL16-RELATED"/>
    <property type="match status" value="1"/>
</dbReference>
<dbReference type="SUPFAM" id="SSF50156">
    <property type="entry name" value="PDZ domain-like"/>
    <property type="match status" value="1"/>
</dbReference>
<evidence type="ECO:0000256" key="2">
    <source>
        <dbReference type="SAM" id="MobiDB-lite"/>
    </source>
</evidence>
<feature type="compositionally biased region" description="Low complexity" evidence="2">
    <location>
        <begin position="128"/>
        <end position="142"/>
    </location>
</feature>
<dbReference type="InterPro" id="IPR036034">
    <property type="entry name" value="PDZ_sf"/>
</dbReference>
<dbReference type="Proteomes" id="UP001162164">
    <property type="component" value="Unassembled WGS sequence"/>
</dbReference>
<dbReference type="Pfam" id="PF00595">
    <property type="entry name" value="PDZ"/>
    <property type="match status" value="1"/>
</dbReference>
<dbReference type="PANTHER" id="PTHR11324:SF16">
    <property type="entry name" value="PDZ DOMAIN-CONTAINING PROTEIN 2"/>
    <property type="match status" value="1"/>
</dbReference>
<proteinExistence type="predicted"/>
<feature type="domain" description="PDZ" evidence="3">
    <location>
        <begin position="471"/>
        <end position="543"/>
    </location>
</feature>
<sequence length="555" mass="61846">MSSINYNDSVKSSIVIPPLSINTSSNLPKYSPAFKRRSIQVYPIIDRTENCDYVSNAEVIKYCDKTSSRVNKSNDDDVNPPKSLESISSPTRSDCSFDYVSSTKKYIREPNDSFQKSHVNKEDESDNDSAVSSSQSSYNSRFSPPPSPTRSCELNHYKSKLEDDDKLNSQNRLLKPSSVEAINRKNILASAKCRSGKDLKIGSPIIRRKQEDNQVCEQREEPNMRTKEESVTIVKENQKIVDKVSRPYASVPFITTYTECNTIQKPPAKIVEIVKNGIEDAKENKLNKDLYSSSSIFSRRSKPINVKALKENFENFGSAPPPLPQQVPLYKPPVSSRNVKAEIAKTETKINNIEETVVKRKVEKAEIKQIEAKPRKSLELKDELKAKETRVIELSLESLGGNLGITLTGGTDYDSKNVTEPVTDFSIEIEEGEETVPFSTNTMGRRSSSVSVLSEPKSLTSDVPMKKATNVISYVKDGAGHGFSIEGGKDSPQGDVPLTVRKIFTGGAADKCGELKTGDEILFINDICFTNLSRIEAWTMMKKIPDGNVNIHIFR</sequence>
<evidence type="ECO:0000313" key="4">
    <source>
        <dbReference type="EMBL" id="KAJ8986207.1"/>
    </source>
</evidence>
<comment type="caution">
    <text evidence="4">The sequence shown here is derived from an EMBL/GenBank/DDBJ whole genome shotgun (WGS) entry which is preliminary data.</text>
</comment>
<keyword evidence="5" id="KW-1185">Reference proteome</keyword>
<dbReference type="InterPro" id="IPR001478">
    <property type="entry name" value="PDZ"/>
</dbReference>
<feature type="coiled-coil region" evidence="1">
    <location>
        <begin position="336"/>
        <end position="373"/>
    </location>
</feature>
<evidence type="ECO:0000313" key="5">
    <source>
        <dbReference type="Proteomes" id="UP001162164"/>
    </source>
</evidence>
<name>A0ABQ9K847_9CUCU</name>
<evidence type="ECO:0000256" key="1">
    <source>
        <dbReference type="SAM" id="Coils"/>
    </source>
</evidence>
<feature type="region of interest" description="Disordered" evidence="2">
    <location>
        <begin position="68"/>
        <end position="93"/>
    </location>
</feature>
<dbReference type="PROSITE" id="PS50106">
    <property type="entry name" value="PDZ"/>
    <property type="match status" value="1"/>
</dbReference>
<feature type="region of interest" description="Disordered" evidence="2">
    <location>
        <begin position="111"/>
        <end position="153"/>
    </location>
</feature>
<keyword evidence="1" id="KW-0175">Coiled coil</keyword>
<protein>
    <recommendedName>
        <fullName evidence="3">PDZ domain-containing protein</fullName>
    </recommendedName>
</protein>
<organism evidence="4 5">
    <name type="scientific">Molorchus minor</name>
    <dbReference type="NCBI Taxonomy" id="1323400"/>
    <lineage>
        <taxon>Eukaryota</taxon>
        <taxon>Metazoa</taxon>
        <taxon>Ecdysozoa</taxon>
        <taxon>Arthropoda</taxon>
        <taxon>Hexapoda</taxon>
        <taxon>Insecta</taxon>
        <taxon>Pterygota</taxon>
        <taxon>Neoptera</taxon>
        <taxon>Endopterygota</taxon>
        <taxon>Coleoptera</taxon>
        <taxon>Polyphaga</taxon>
        <taxon>Cucujiformia</taxon>
        <taxon>Chrysomeloidea</taxon>
        <taxon>Cerambycidae</taxon>
        <taxon>Lamiinae</taxon>
        <taxon>Monochamini</taxon>
        <taxon>Molorchus</taxon>
    </lineage>
</organism>
<reference evidence="4" key="1">
    <citation type="journal article" date="2023" name="Insect Mol. Biol.">
        <title>Genome sequencing provides insights into the evolution of gene families encoding plant cell wall-degrading enzymes in longhorned beetles.</title>
        <authorList>
            <person name="Shin N.R."/>
            <person name="Okamura Y."/>
            <person name="Kirsch R."/>
            <person name="Pauchet Y."/>
        </authorList>
    </citation>
    <scope>NUCLEOTIDE SEQUENCE</scope>
    <source>
        <strain evidence="4">MMC_N1</strain>
    </source>
</reference>
<gene>
    <name evidence="4" type="ORF">NQ317_009913</name>
</gene>
<dbReference type="SMART" id="SM00228">
    <property type="entry name" value="PDZ"/>
    <property type="match status" value="1"/>
</dbReference>
<dbReference type="Gene3D" id="2.30.42.10">
    <property type="match status" value="1"/>
</dbReference>
<evidence type="ECO:0000259" key="3">
    <source>
        <dbReference type="PROSITE" id="PS50106"/>
    </source>
</evidence>